<keyword evidence="4 5" id="KW-0472">Membrane</keyword>
<feature type="transmembrane region" description="Helical" evidence="5">
    <location>
        <begin position="55"/>
        <end position="77"/>
    </location>
</feature>
<evidence type="ECO:0000256" key="5">
    <source>
        <dbReference type="SAM" id="Phobius"/>
    </source>
</evidence>
<organism evidence="6 7">
    <name type="scientific">Tunturiibacter lichenicola</name>
    <dbReference type="NCBI Taxonomy" id="2051959"/>
    <lineage>
        <taxon>Bacteria</taxon>
        <taxon>Pseudomonadati</taxon>
        <taxon>Acidobacteriota</taxon>
        <taxon>Terriglobia</taxon>
        <taxon>Terriglobales</taxon>
        <taxon>Acidobacteriaceae</taxon>
        <taxon>Tunturiibacter</taxon>
    </lineage>
</organism>
<feature type="transmembrane region" description="Helical" evidence="5">
    <location>
        <begin position="109"/>
        <end position="125"/>
    </location>
</feature>
<dbReference type="InterPro" id="IPR032808">
    <property type="entry name" value="DoxX"/>
</dbReference>
<comment type="subcellular location">
    <subcellularLocation>
        <location evidence="1">Membrane</location>
        <topology evidence="1">Multi-pass membrane protein</topology>
    </subcellularLocation>
</comment>
<evidence type="ECO:0000256" key="2">
    <source>
        <dbReference type="ARBA" id="ARBA00022692"/>
    </source>
</evidence>
<evidence type="ECO:0000256" key="4">
    <source>
        <dbReference type="ARBA" id="ARBA00023136"/>
    </source>
</evidence>
<gene>
    <name evidence="6" type="ORF">HDF12_002999</name>
</gene>
<dbReference type="Pfam" id="PF07681">
    <property type="entry name" value="DoxX"/>
    <property type="match status" value="1"/>
</dbReference>
<reference evidence="6 7" key="1">
    <citation type="submission" date="2020-07" db="EMBL/GenBank/DDBJ databases">
        <title>Genomic Encyclopedia of Type Strains, Phase IV (KMG-V): Genome sequencing to study the core and pangenomes of soil and plant-associated prokaryotes.</title>
        <authorList>
            <person name="Whitman W."/>
        </authorList>
    </citation>
    <scope>NUCLEOTIDE SEQUENCE [LARGE SCALE GENOMIC DNA]</scope>
    <source>
        <strain evidence="6 7">M8UP30</strain>
    </source>
</reference>
<keyword evidence="3 5" id="KW-1133">Transmembrane helix</keyword>
<dbReference type="Proteomes" id="UP000534186">
    <property type="component" value="Unassembled WGS sequence"/>
</dbReference>
<evidence type="ECO:0000256" key="1">
    <source>
        <dbReference type="ARBA" id="ARBA00004141"/>
    </source>
</evidence>
<evidence type="ECO:0000313" key="7">
    <source>
        <dbReference type="Proteomes" id="UP000534186"/>
    </source>
</evidence>
<dbReference type="AlphaFoldDB" id="A0A7Y9NNF3"/>
<comment type="caution">
    <text evidence="6">The sequence shown here is derived from an EMBL/GenBank/DDBJ whole genome shotgun (WGS) entry which is preliminary data.</text>
</comment>
<protein>
    <submittedName>
        <fullName evidence="6">Thiosulfate dehydrogenase [quinone] large subunit</fullName>
        <ecNumber evidence="6">1.8.5.2</ecNumber>
    </submittedName>
</protein>
<sequence>MVEELNFSDERTAYALLRIVVGVNLMMHGVSRMIAGPGEFAAKLVIQFGHAPLPAWSVWFFGLILPSIEGLFGLLILIGLRTRAALIAASLLIVVLTFGSALLQDWAAAAIQLTYALVYSILIFLHRRNGYSIDSWMEGR</sequence>
<keyword evidence="6" id="KW-0560">Oxidoreductase</keyword>
<evidence type="ECO:0000313" key="6">
    <source>
        <dbReference type="EMBL" id="NYF52600.1"/>
    </source>
</evidence>
<proteinExistence type="predicted"/>
<accession>A0A7Y9NNF3</accession>
<dbReference type="EC" id="1.8.5.2" evidence="6"/>
<keyword evidence="2 5" id="KW-0812">Transmembrane</keyword>
<dbReference type="GO" id="GO:0016020">
    <property type="term" value="C:membrane"/>
    <property type="evidence" value="ECO:0007669"/>
    <property type="project" value="UniProtKB-SubCell"/>
</dbReference>
<feature type="transmembrane region" description="Helical" evidence="5">
    <location>
        <begin position="12"/>
        <end position="35"/>
    </location>
</feature>
<name>A0A7Y9NNF3_9BACT</name>
<dbReference type="EMBL" id="JACCCV010000002">
    <property type="protein sequence ID" value="NYF52600.1"/>
    <property type="molecule type" value="Genomic_DNA"/>
</dbReference>
<evidence type="ECO:0000256" key="3">
    <source>
        <dbReference type="ARBA" id="ARBA00022989"/>
    </source>
</evidence>
<dbReference type="GO" id="GO:0043831">
    <property type="term" value="F:thiosulfate dehydrogenase (quinone) activity"/>
    <property type="evidence" value="ECO:0007669"/>
    <property type="project" value="UniProtKB-EC"/>
</dbReference>
<feature type="transmembrane region" description="Helical" evidence="5">
    <location>
        <begin position="84"/>
        <end position="103"/>
    </location>
</feature>